<feature type="coiled-coil region" evidence="1">
    <location>
        <begin position="4"/>
        <end position="31"/>
    </location>
</feature>
<proteinExistence type="predicted"/>
<sequence>MNNINQYQKLNNELLQLKKELQNQLQNLPQTDPKLKKLVINFCQLTLNQKQIQQKITNFKKQISKLTTSFWRVEKIIKEDIIYYKVKIDTEIALNSKFENLRKIFHNELFKTFSEKKIIQIKTQLLITNILRDFMEMMQKNQQILKQTQLLKNTISDLVLIQTKYVVKIFTRIINKGSRNTKQEQARHPLLNEIPLDNEQLNGFIEDGFVFWPEKKKFENGNQNEIISIYDENFRNSGYFIDIIQPLESWIKSLALCLASTSTIENLYFLFISLLNCPGCGLWIKDIIPTKFTWNFENANYFSVILDDISHLFDLKVESINKNFRKSEKKIPILSPFKKDNYFLSPKHTSDSHHAFMLNSFEKDFGLFLISLPLMDFLNFICSPSFKSNQDSDSNLDEYFDFIRISSYFSKILSLLSRCLSSNKDNLVISYIGGIICVIGYNLDKMMFNLENHSKNPQNADDYYQYQIQFQSIFDDLMLDIFGICINYTKKLWKHLKNLQYRFLSEKTLWKILYLIFTYSEKTQKQKYSSQHVDISSLGDWERFIFKDLKKKHFLVTPQKVEYEENLVSLQFTPVRNNFHQNIRFQKESHLIYALEKIASSGHPEVSKCIFLEFFIIGYFSGENLNFKGLIFQETEKIIAEIFVQYPSFFSILIHLWNRYHSQIEKKKAISFYKFPIQSWKPTQNDFEILESWLCESQDDELAKIARFVMENLNWGIDEGSNDMDSEKKSRKENKRSLFIDPKLHQKCLIIITKYWINLKTATKEPNQQLMEWCWKIAYKISVFSELGELRVPQFSLAQENKEINQEIDFLLSYIKLSKHLDEFICYSTCFLTDILTDTSPQSKTLNLKLRTNILSLLNTPSSFFSFNQILFHQIPLIINSYISTEKTNQDTSKKQYDSSPHFTGNTPSLSYSAHAAHFISEYLSLMQFVKKGSKEYAAVPLERGIKMDPSLAKKIPPYKLLLNTAVSMIAHRINYSKSSQTKQTPNQKKPNKTKEYELKSPESMLAFWIQFYSLFNEWWNIDRIRESFNALFQIAFIFGLRSVVRDFLIAQFLPNQLNRKKSDLAMVLNVNYQIEKTNYDISIFDYDSFFDFKKTPANLKKDLINNYPFFLFEFIQVETEKESEIRQLIGQILLNPKNDMSKIRKEKKIIKHLNCISWWVEFAVKSSPKNNPLLPLIWRNVFQLYCSFLNTRNYSGNKQFQDLWFGHKIFELAFNQNEFRKVLKESLENFVAELIENSEQNPDLLGLLSSMMFFLAEDSKTIKITSFIAKYSQFQLIFDEESQSFGAKTTPITNQIEHNRQMFWLNAVSKQSLFTKFIPFISLYCYSDPKKIERLQLFISSKQEGNQTNAPKNETNQKTPSKQNLRLEPKNVPNSPSFMQNPKLKKIIEKSILISDLFSFNKSNYFDLQTPINFHLKKIKESSFIFYNKWKNLYQKDLEFLNLLPKLFQNIPFKKMKKFREKSMNNLTIEGAPTHHLAFNNSMPNPIHHSYSINPTSSYMEYINQDNPKVFVQNHISINTRILSLISKNRKYAQELFDIFEKSEPIITEKLVYSIFFIKIFVKKILPKTPIPQINSPNFAKENEKKDDDHNDKDTIFQHPSQFQKEELQIWLDRFLQFQSKEIVFFPPSFQLFTQIFRKIFNIIGTDPRLIFSKISKYPLSCPFILSYFHPESDPKTFPDLYAEFFHLYLLEKTKSNVSIFNSVLNKFDFDSWISQNIKSPKTDLINLFKKLLFAYQSALKKQSHVAFEHLSNSIEKLIEIIPEEKFVDLFQLILEKTLENIVDHKIWDFVDNFISLNKSAQILVSVSQVFSTKTSEFFQKEQMKWKKSFSYPLNLNVYFKKFEQFLQILLNGFASQFQSESITFQELLDYLWLIYKPFLIDATKNEKVLRKKSRNFNPKEKEEEEEEQIFSSFFAHFSDFKIKDPMLACSHILGKFLCSVSSENVFSKLFVKKFISNILVPNLEISKELLVDILQVFSFLQMNLLQPIFKLVDWENFQKEYSSSQKDIEVVLFNSLLNLMMRKEKSRLSHKMKKQFQLFISQIISVLDWQSVDSSTYSQALQRVDLDQQTILSSFNKFDIILIGKTINHENLELLPLIFQLFISVGNFEKQKNSHNLELYLQKAISYFEKVFTSKEKQDLVVEMKRNANFYYQNLLLIEKNQHLFKIEKQNETKIVEILKFAFGIVNDFSSQYLVPYILKFIQQSPSLIPYFFQSTCQMEMDQIITGALFETAIETFFAQKETTVGNLVEILHFSGFEKFLEQTEFLDCCCIYGYIFTLCFMLVFQYKFENAENQKSLNHLENQITTSLNFMTPQPNEEFKVILIVDFWLNYVRNSPRFGNDIFSQKQEQTTTNMIRKLTEINDPSRIQSLSTFQHPFSQNETKESNEKDSREEARFALFLLIHFFDSSLKISRQFRKISPNFFQFQAGLLQDVESTNQFQISAQNFLQKVKQNQTHLLFQETVIQIFSVFLKFNGISSLIDLISLISNNLINKLFERFWDLPKHKHKHKHKHKQNDKQNENEKDNEKQKEKEKDKQKDKDNEKEKQKEKQKEKEK</sequence>
<dbReference type="PANTHER" id="PTHR31139:SF4">
    <property type="entry name" value="ECTOPIC P GRANULES PROTEIN 5 HOMOLOG"/>
    <property type="match status" value="1"/>
</dbReference>
<evidence type="ECO:0000313" key="3">
    <source>
        <dbReference type="EMBL" id="KAJ5068876.1"/>
    </source>
</evidence>
<evidence type="ECO:0000256" key="1">
    <source>
        <dbReference type="SAM" id="Coils"/>
    </source>
</evidence>
<dbReference type="Proteomes" id="UP001149090">
    <property type="component" value="Unassembled WGS sequence"/>
</dbReference>
<dbReference type="EMBL" id="JAPDFW010000112">
    <property type="protein sequence ID" value="KAJ5068876.1"/>
    <property type="molecule type" value="Genomic_DNA"/>
</dbReference>
<feature type="compositionally biased region" description="Basic and acidic residues" evidence="2">
    <location>
        <begin position="2518"/>
        <end position="2558"/>
    </location>
</feature>
<keyword evidence="4" id="KW-1185">Reference proteome</keyword>
<accession>A0A9Q0R6X9</accession>
<organism evidence="3 4">
    <name type="scientific">Anaeramoeba ignava</name>
    <name type="common">Anaerobic marine amoeba</name>
    <dbReference type="NCBI Taxonomy" id="1746090"/>
    <lineage>
        <taxon>Eukaryota</taxon>
        <taxon>Metamonada</taxon>
        <taxon>Anaeramoebidae</taxon>
        <taxon>Anaeramoeba</taxon>
    </lineage>
</organism>
<feature type="compositionally biased region" description="Polar residues" evidence="2">
    <location>
        <begin position="1346"/>
        <end position="1365"/>
    </location>
</feature>
<feature type="compositionally biased region" description="Basic and acidic residues" evidence="2">
    <location>
        <begin position="1582"/>
        <end position="1597"/>
    </location>
</feature>
<evidence type="ECO:0000313" key="4">
    <source>
        <dbReference type="Proteomes" id="UP001149090"/>
    </source>
</evidence>
<gene>
    <name evidence="3" type="ORF">M0811_12182</name>
</gene>
<feature type="region of interest" description="Disordered" evidence="2">
    <location>
        <begin position="1577"/>
        <end position="1597"/>
    </location>
</feature>
<name>A0A9Q0R6X9_ANAIG</name>
<dbReference type="GO" id="GO:0097352">
    <property type="term" value="P:autophagosome maturation"/>
    <property type="evidence" value="ECO:0007669"/>
    <property type="project" value="TreeGrafter"/>
</dbReference>
<protein>
    <submittedName>
        <fullName evidence="3">Uncharacterized protein</fullName>
    </submittedName>
</protein>
<feature type="region of interest" description="Disordered" evidence="2">
    <location>
        <begin position="2508"/>
        <end position="2558"/>
    </location>
</feature>
<evidence type="ECO:0000256" key="2">
    <source>
        <dbReference type="SAM" id="MobiDB-lite"/>
    </source>
</evidence>
<dbReference type="GO" id="GO:0005737">
    <property type="term" value="C:cytoplasm"/>
    <property type="evidence" value="ECO:0007669"/>
    <property type="project" value="TreeGrafter"/>
</dbReference>
<reference evidence="3" key="1">
    <citation type="submission" date="2022-10" db="EMBL/GenBank/DDBJ databases">
        <title>Novel sulphate-reducing endosymbionts in the free-living metamonad Anaeramoeba.</title>
        <authorList>
            <person name="Jerlstrom-Hultqvist J."/>
            <person name="Cepicka I."/>
            <person name="Gallot-Lavallee L."/>
            <person name="Salas-Leiva D."/>
            <person name="Curtis B.A."/>
            <person name="Zahonova K."/>
            <person name="Pipaliya S."/>
            <person name="Dacks J."/>
            <person name="Roger A.J."/>
        </authorList>
    </citation>
    <scope>NUCLEOTIDE SEQUENCE</scope>
    <source>
        <strain evidence="3">BMAN</strain>
    </source>
</reference>
<dbReference type="InterPro" id="IPR051436">
    <property type="entry name" value="Autophagy-related_EPG5"/>
</dbReference>
<feature type="compositionally biased region" description="Basic residues" evidence="2">
    <location>
        <begin position="2508"/>
        <end position="2517"/>
    </location>
</feature>
<comment type="caution">
    <text evidence="3">The sequence shown here is derived from an EMBL/GenBank/DDBJ whole genome shotgun (WGS) entry which is preliminary data.</text>
</comment>
<dbReference type="PANTHER" id="PTHR31139">
    <property type="entry name" value="ECTOPIC P GRANULES PROTEIN 5 HOMOLOG"/>
    <property type="match status" value="1"/>
</dbReference>
<feature type="region of interest" description="Disordered" evidence="2">
    <location>
        <begin position="1346"/>
        <end position="1380"/>
    </location>
</feature>
<keyword evidence="1" id="KW-0175">Coiled coil</keyword>
<dbReference type="OrthoDB" id="75419at2759"/>